<name>A0A5C3KP55_COPMA</name>
<evidence type="ECO:0000256" key="1">
    <source>
        <dbReference type="SAM" id="SignalP"/>
    </source>
</evidence>
<feature type="signal peptide" evidence="1">
    <location>
        <begin position="1"/>
        <end position="26"/>
    </location>
</feature>
<protein>
    <submittedName>
        <fullName evidence="2">Uncharacterized protein</fullName>
    </submittedName>
</protein>
<keyword evidence="1" id="KW-0732">Signal</keyword>
<dbReference type="Proteomes" id="UP000307440">
    <property type="component" value="Unassembled WGS sequence"/>
</dbReference>
<evidence type="ECO:0000313" key="3">
    <source>
        <dbReference type="Proteomes" id="UP000307440"/>
    </source>
</evidence>
<evidence type="ECO:0000313" key="2">
    <source>
        <dbReference type="EMBL" id="TFK21673.1"/>
    </source>
</evidence>
<dbReference type="AlphaFoldDB" id="A0A5C3KP55"/>
<keyword evidence="3" id="KW-1185">Reference proteome</keyword>
<organism evidence="2 3">
    <name type="scientific">Coprinopsis marcescibilis</name>
    <name type="common">Agaric fungus</name>
    <name type="synonym">Psathyrella marcescibilis</name>
    <dbReference type="NCBI Taxonomy" id="230819"/>
    <lineage>
        <taxon>Eukaryota</taxon>
        <taxon>Fungi</taxon>
        <taxon>Dikarya</taxon>
        <taxon>Basidiomycota</taxon>
        <taxon>Agaricomycotina</taxon>
        <taxon>Agaricomycetes</taxon>
        <taxon>Agaricomycetidae</taxon>
        <taxon>Agaricales</taxon>
        <taxon>Agaricineae</taxon>
        <taxon>Psathyrellaceae</taxon>
        <taxon>Coprinopsis</taxon>
    </lineage>
</organism>
<reference evidence="2 3" key="1">
    <citation type="journal article" date="2019" name="Nat. Ecol. Evol.">
        <title>Megaphylogeny resolves global patterns of mushroom evolution.</title>
        <authorList>
            <person name="Varga T."/>
            <person name="Krizsan K."/>
            <person name="Foldi C."/>
            <person name="Dima B."/>
            <person name="Sanchez-Garcia M."/>
            <person name="Sanchez-Ramirez S."/>
            <person name="Szollosi G.J."/>
            <person name="Szarkandi J.G."/>
            <person name="Papp V."/>
            <person name="Albert L."/>
            <person name="Andreopoulos W."/>
            <person name="Angelini C."/>
            <person name="Antonin V."/>
            <person name="Barry K.W."/>
            <person name="Bougher N.L."/>
            <person name="Buchanan P."/>
            <person name="Buyck B."/>
            <person name="Bense V."/>
            <person name="Catcheside P."/>
            <person name="Chovatia M."/>
            <person name="Cooper J."/>
            <person name="Damon W."/>
            <person name="Desjardin D."/>
            <person name="Finy P."/>
            <person name="Geml J."/>
            <person name="Haridas S."/>
            <person name="Hughes K."/>
            <person name="Justo A."/>
            <person name="Karasinski D."/>
            <person name="Kautmanova I."/>
            <person name="Kiss B."/>
            <person name="Kocsube S."/>
            <person name="Kotiranta H."/>
            <person name="LaButti K.M."/>
            <person name="Lechner B.E."/>
            <person name="Liimatainen K."/>
            <person name="Lipzen A."/>
            <person name="Lukacs Z."/>
            <person name="Mihaltcheva S."/>
            <person name="Morgado L.N."/>
            <person name="Niskanen T."/>
            <person name="Noordeloos M.E."/>
            <person name="Ohm R.A."/>
            <person name="Ortiz-Santana B."/>
            <person name="Ovrebo C."/>
            <person name="Racz N."/>
            <person name="Riley R."/>
            <person name="Savchenko A."/>
            <person name="Shiryaev A."/>
            <person name="Soop K."/>
            <person name="Spirin V."/>
            <person name="Szebenyi C."/>
            <person name="Tomsovsky M."/>
            <person name="Tulloss R.E."/>
            <person name="Uehling J."/>
            <person name="Grigoriev I.V."/>
            <person name="Vagvolgyi C."/>
            <person name="Papp T."/>
            <person name="Martin F.M."/>
            <person name="Miettinen O."/>
            <person name="Hibbett D.S."/>
            <person name="Nagy L.G."/>
        </authorList>
    </citation>
    <scope>NUCLEOTIDE SEQUENCE [LARGE SCALE GENOMIC DNA]</scope>
    <source>
        <strain evidence="2 3">CBS 121175</strain>
    </source>
</reference>
<gene>
    <name evidence="2" type="ORF">FA15DRAFT_707025</name>
</gene>
<sequence length="178" mass="20365">MQTSALLKLLVTLVVTTFLAANQVSATETEEPSLSRRFIKNPVPPFYTPLRKTTSRRVPLSHRTNPILRARTPGIARRDLEESLTSELYKRIISPCLGLANPAACHARQRNSFIRYKRDLDEGLYERSPIVRLGSSNGRGGIWGSVIRNREFVDDEGLYEREFDDLEEAREYVEEELD</sequence>
<feature type="chain" id="PRO_5022907276" evidence="1">
    <location>
        <begin position="27"/>
        <end position="178"/>
    </location>
</feature>
<accession>A0A5C3KP55</accession>
<dbReference type="EMBL" id="ML210261">
    <property type="protein sequence ID" value="TFK21673.1"/>
    <property type="molecule type" value="Genomic_DNA"/>
</dbReference>
<proteinExistence type="predicted"/>